<proteinExistence type="predicted"/>
<dbReference type="Gene3D" id="3.30.200.20">
    <property type="entry name" value="Phosphorylase Kinase, domain 1"/>
    <property type="match status" value="1"/>
</dbReference>
<dbReference type="Proteomes" id="UP001470230">
    <property type="component" value="Unassembled WGS sequence"/>
</dbReference>
<evidence type="ECO:0000313" key="7">
    <source>
        <dbReference type="Proteomes" id="UP001470230"/>
    </source>
</evidence>
<dbReference type="InterPro" id="IPR050117">
    <property type="entry name" value="MAPK"/>
</dbReference>
<dbReference type="InterPro" id="IPR017441">
    <property type="entry name" value="Protein_kinase_ATP_BS"/>
</dbReference>
<keyword evidence="1 3" id="KW-0547">Nucleotide-binding</keyword>
<evidence type="ECO:0000256" key="2">
    <source>
        <dbReference type="ARBA" id="ARBA00022840"/>
    </source>
</evidence>
<feature type="binding site" evidence="3">
    <location>
        <position position="34"/>
    </location>
    <ligand>
        <name>ATP</name>
        <dbReference type="ChEBI" id="CHEBI:30616"/>
    </ligand>
</feature>
<dbReference type="CDD" id="cd07830">
    <property type="entry name" value="STKc_MAK_like"/>
    <property type="match status" value="1"/>
</dbReference>
<dbReference type="InterPro" id="IPR000719">
    <property type="entry name" value="Prot_kinase_dom"/>
</dbReference>
<dbReference type="Gene3D" id="1.10.510.10">
    <property type="entry name" value="Transferase(Phosphotransferase) domain 1"/>
    <property type="match status" value="1"/>
</dbReference>
<sequence>MKRFEEICVLGDGAFGTVTKCRDKDTGDIVAIKKMKQRSANFEECLQLKEIKSLRKIKHENVVKLLQVFRENDHLFLVFEFLPNGCLLKTIQNHNGPFTEPEIRFIISQLLSGLNYVHRQGFFHRDIKPENLLWNGNTLKIADFGLAREIRSRPPYTEYVSTRWYRAPEIILRHEFYNSPVDIWAVGAIMAELYMMKPIFQGTSETDQLYKICSILGSPASSWPESVKLATKLNIRFPQNSSTPLSSLMPNASPEALDLMSELLRYDPSKRPSAAQALQHKFFQGEKCPIIQRNARARQSPNQKQLAPQSQIQPQIFQQKNQQFHQVQLNDKPFQHKKNPPNDDISSTTNDHSEVNVPTKQASYLISNNINNPSGLHQQTTAPRPMGSRLNNVISGFDVRPRGPTQSAFDREVNRDRDINREREQRDHFSRLGNIVDNGLKSKPQSRLDRFVTRPNYIAGGSQFRQQNLNEPGMRQPRPEFSFNDDLENYVDPFFNI</sequence>
<dbReference type="SUPFAM" id="SSF56112">
    <property type="entry name" value="Protein kinase-like (PK-like)"/>
    <property type="match status" value="1"/>
</dbReference>
<dbReference type="InterPro" id="IPR011009">
    <property type="entry name" value="Kinase-like_dom_sf"/>
</dbReference>
<dbReference type="EMBL" id="JAPFFF010000005">
    <property type="protein sequence ID" value="KAK8890362.1"/>
    <property type="molecule type" value="Genomic_DNA"/>
</dbReference>
<organism evidence="6 7">
    <name type="scientific">Tritrichomonas musculus</name>
    <dbReference type="NCBI Taxonomy" id="1915356"/>
    <lineage>
        <taxon>Eukaryota</taxon>
        <taxon>Metamonada</taxon>
        <taxon>Parabasalia</taxon>
        <taxon>Tritrichomonadida</taxon>
        <taxon>Tritrichomonadidae</taxon>
        <taxon>Tritrichomonas</taxon>
    </lineage>
</organism>
<feature type="region of interest" description="Disordered" evidence="4">
    <location>
        <begin position="332"/>
        <end position="356"/>
    </location>
</feature>
<evidence type="ECO:0000256" key="4">
    <source>
        <dbReference type="SAM" id="MobiDB-lite"/>
    </source>
</evidence>
<evidence type="ECO:0000259" key="5">
    <source>
        <dbReference type="PROSITE" id="PS50011"/>
    </source>
</evidence>
<gene>
    <name evidence="6" type="ORF">M9Y10_035137</name>
</gene>
<comment type="caution">
    <text evidence="6">The sequence shown here is derived from an EMBL/GenBank/DDBJ whole genome shotgun (WGS) entry which is preliminary data.</text>
</comment>
<evidence type="ECO:0000256" key="3">
    <source>
        <dbReference type="PROSITE-ProRule" id="PRU10141"/>
    </source>
</evidence>
<feature type="compositionally biased region" description="Polar residues" evidence="4">
    <location>
        <begin position="344"/>
        <end position="356"/>
    </location>
</feature>
<feature type="domain" description="Protein kinase" evidence="5">
    <location>
        <begin position="4"/>
        <end position="283"/>
    </location>
</feature>
<keyword evidence="7" id="KW-1185">Reference proteome</keyword>
<dbReference type="SMART" id="SM00220">
    <property type="entry name" value="S_TKc"/>
    <property type="match status" value="1"/>
</dbReference>
<evidence type="ECO:0000256" key="1">
    <source>
        <dbReference type="ARBA" id="ARBA00022741"/>
    </source>
</evidence>
<dbReference type="PROSITE" id="PS50011">
    <property type="entry name" value="PROTEIN_KINASE_DOM"/>
    <property type="match status" value="1"/>
</dbReference>
<name>A0ABR2KGW5_9EUKA</name>
<dbReference type="Pfam" id="PF00069">
    <property type="entry name" value="Pkinase"/>
    <property type="match status" value="1"/>
</dbReference>
<dbReference type="PANTHER" id="PTHR24055">
    <property type="entry name" value="MITOGEN-ACTIVATED PROTEIN KINASE"/>
    <property type="match status" value="1"/>
</dbReference>
<evidence type="ECO:0000313" key="6">
    <source>
        <dbReference type="EMBL" id="KAK8890362.1"/>
    </source>
</evidence>
<protein>
    <recommendedName>
        <fullName evidence="5">Protein kinase domain-containing protein</fullName>
    </recommendedName>
</protein>
<dbReference type="PROSITE" id="PS00107">
    <property type="entry name" value="PROTEIN_KINASE_ATP"/>
    <property type="match status" value="1"/>
</dbReference>
<accession>A0ABR2KGW5</accession>
<reference evidence="6 7" key="1">
    <citation type="submission" date="2024-04" db="EMBL/GenBank/DDBJ databases">
        <title>Tritrichomonas musculus Genome.</title>
        <authorList>
            <person name="Alves-Ferreira E."/>
            <person name="Grigg M."/>
            <person name="Lorenzi H."/>
            <person name="Galac M."/>
        </authorList>
    </citation>
    <scope>NUCLEOTIDE SEQUENCE [LARGE SCALE GENOMIC DNA]</scope>
    <source>
        <strain evidence="6 7">EAF2021</strain>
    </source>
</reference>
<keyword evidence="2 3" id="KW-0067">ATP-binding</keyword>